<name>A0A0E9W7X7_ANGAN</name>
<accession>A0A0E9W7X7</accession>
<protein>
    <submittedName>
        <fullName evidence="1">Uncharacterized protein</fullName>
    </submittedName>
</protein>
<sequence>MSRLIHGSLITTCITSRLIQHLNICNIFNTMELFQQFFI</sequence>
<reference evidence="1" key="2">
    <citation type="journal article" date="2015" name="Fish Shellfish Immunol.">
        <title>Early steps in the European eel (Anguilla anguilla)-Vibrio vulnificus interaction in the gills: Role of the RtxA13 toxin.</title>
        <authorList>
            <person name="Callol A."/>
            <person name="Pajuelo D."/>
            <person name="Ebbesson L."/>
            <person name="Teles M."/>
            <person name="MacKenzie S."/>
            <person name="Amaro C."/>
        </authorList>
    </citation>
    <scope>NUCLEOTIDE SEQUENCE</scope>
</reference>
<proteinExistence type="predicted"/>
<dbReference type="AlphaFoldDB" id="A0A0E9W7X7"/>
<organism evidence="1">
    <name type="scientific">Anguilla anguilla</name>
    <name type="common">European freshwater eel</name>
    <name type="synonym">Muraena anguilla</name>
    <dbReference type="NCBI Taxonomy" id="7936"/>
    <lineage>
        <taxon>Eukaryota</taxon>
        <taxon>Metazoa</taxon>
        <taxon>Chordata</taxon>
        <taxon>Craniata</taxon>
        <taxon>Vertebrata</taxon>
        <taxon>Euteleostomi</taxon>
        <taxon>Actinopterygii</taxon>
        <taxon>Neopterygii</taxon>
        <taxon>Teleostei</taxon>
        <taxon>Anguilliformes</taxon>
        <taxon>Anguillidae</taxon>
        <taxon>Anguilla</taxon>
    </lineage>
</organism>
<dbReference type="EMBL" id="GBXM01022994">
    <property type="protein sequence ID" value="JAH85583.1"/>
    <property type="molecule type" value="Transcribed_RNA"/>
</dbReference>
<evidence type="ECO:0000313" key="1">
    <source>
        <dbReference type="EMBL" id="JAH85583.1"/>
    </source>
</evidence>
<reference evidence="1" key="1">
    <citation type="submission" date="2014-11" db="EMBL/GenBank/DDBJ databases">
        <authorList>
            <person name="Amaro Gonzalez C."/>
        </authorList>
    </citation>
    <scope>NUCLEOTIDE SEQUENCE</scope>
</reference>